<evidence type="ECO:0000256" key="1">
    <source>
        <dbReference type="SAM" id="MobiDB-lite"/>
    </source>
</evidence>
<protein>
    <submittedName>
        <fullName evidence="2">Uncharacterized protein</fullName>
    </submittedName>
</protein>
<feature type="region of interest" description="Disordered" evidence="1">
    <location>
        <begin position="1"/>
        <end position="70"/>
    </location>
</feature>
<reference evidence="2 3" key="1">
    <citation type="submission" date="2015-01" db="EMBL/GenBank/DDBJ databases">
        <title>The Genome Sequence of Exophiala oligosperma CBS72588.</title>
        <authorList>
            <consortium name="The Broad Institute Genomics Platform"/>
            <person name="Cuomo C."/>
            <person name="de Hoog S."/>
            <person name="Gorbushina A."/>
            <person name="Stielow B."/>
            <person name="Teixiera M."/>
            <person name="Abouelleil A."/>
            <person name="Chapman S.B."/>
            <person name="Priest M."/>
            <person name="Young S.K."/>
            <person name="Wortman J."/>
            <person name="Nusbaum C."/>
            <person name="Birren B."/>
        </authorList>
    </citation>
    <scope>NUCLEOTIDE SEQUENCE [LARGE SCALE GENOMIC DNA]</scope>
    <source>
        <strain evidence="2 3">CBS 72588</strain>
    </source>
</reference>
<dbReference type="OrthoDB" id="10439497at2759"/>
<accession>A0A0D2C367</accession>
<dbReference type="VEuPathDB" id="FungiDB:PV06_05258"/>
<dbReference type="GeneID" id="27357332"/>
<evidence type="ECO:0000313" key="2">
    <source>
        <dbReference type="EMBL" id="KIW44232.1"/>
    </source>
</evidence>
<proteinExistence type="predicted"/>
<name>A0A0D2C367_9EURO</name>
<evidence type="ECO:0000313" key="3">
    <source>
        <dbReference type="Proteomes" id="UP000053342"/>
    </source>
</evidence>
<keyword evidence="3" id="KW-1185">Reference proteome</keyword>
<dbReference type="RefSeq" id="XP_016264448.1">
    <property type="nucleotide sequence ID" value="XM_016406242.1"/>
</dbReference>
<sequence>MFSSKGGPMFYKQSPSSRSFQPSKNNNKQPPPSQPQNDKAEDATTATDTDNKPPPSPENNDAPREESETTRYSITTMDELATQVHKISHDIRLRSVNELREVLSDRENNATISEVLTAAQLQARIEIKDELTRLKARTTPSLHWRLDQVMRTADNVHISQIPRMHSLPLLVLWHGAKFVLRRPILAALILAILLTSSMFGPPIN</sequence>
<organism evidence="2 3">
    <name type="scientific">Exophiala oligosperma</name>
    <dbReference type="NCBI Taxonomy" id="215243"/>
    <lineage>
        <taxon>Eukaryota</taxon>
        <taxon>Fungi</taxon>
        <taxon>Dikarya</taxon>
        <taxon>Ascomycota</taxon>
        <taxon>Pezizomycotina</taxon>
        <taxon>Eurotiomycetes</taxon>
        <taxon>Chaetothyriomycetidae</taxon>
        <taxon>Chaetothyriales</taxon>
        <taxon>Herpotrichiellaceae</taxon>
        <taxon>Exophiala</taxon>
    </lineage>
</organism>
<dbReference type="AlphaFoldDB" id="A0A0D2C367"/>
<dbReference type="HOGENOM" id="CLU_096863_0_0_1"/>
<gene>
    <name evidence="2" type="ORF">PV06_05258</name>
</gene>
<dbReference type="Proteomes" id="UP000053342">
    <property type="component" value="Unassembled WGS sequence"/>
</dbReference>
<dbReference type="EMBL" id="KN847335">
    <property type="protein sequence ID" value="KIW44232.1"/>
    <property type="molecule type" value="Genomic_DNA"/>
</dbReference>